<reference evidence="1 2" key="1">
    <citation type="submission" date="2021-06" db="EMBL/GenBank/DDBJ databases">
        <title>A haploid diamondback moth (Plutella xylostella L.) genome assembly resolves 31 chromosomes and identifies a diamide resistance mutation.</title>
        <authorList>
            <person name="Ward C.M."/>
            <person name="Perry K.D."/>
            <person name="Baker G."/>
            <person name="Powis K."/>
            <person name="Heckel D.G."/>
            <person name="Baxter S.W."/>
        </authorList>
    </citation>
    <scope>NUCLEOTIDE SEQUENCE [LARGE SCALE GENOMIC DNA]</scope>
    <source>
        <strain evidence="1 2">LV</strain>
        <tissue evidence="1">Single pupa</tissue>
    </source>
</reference>
<dbReference type="EMBL" id="JAHIBW010000001">
    <property type="protein sequence ID" value="KAG7313600.1"/>
    <property type="molecule type" value="Genomic_DNA"/>
</dbReference>
<gene>
    <name evidence="1" type="ORF">JYU34_000755</name>
</gene>
<sequence length="78" mass="8801">MNRLGTSREACLGVTAADWERLGQAALQQLSLEVARKAFQRSENRGLLTLIDHLQVSESRVYRSKLITPVRPCNTGRY</sequence>
<evidence type="ECO:0000313" key="2">
    <source>
        <dbReference type="Proteomes" id="UP000823941"/>
    </source>
</evidence>
<evidence type="ECO:0000313" key="1">
    <source>
        <dbReference type="EMBL" id="KAG7313600.1"/>
    </source>
</evidence>
<organism evidence="1 2">
    <name type="scientific">Plutella xylostella</name>
    <name type="common">Diamondback moth</name>
    <name type="synonym">Plutella maculipennis</name>
    <dbReference type="NCBI Taxonomy" id="51655"/>
    <lineage>
        <taxon>Eukaryota</taxon>
        <taxon>Metazoa</taxon>
        <taxon>Ecdysozoa</taxon>
        <taxon>Arthropoda</taxon>
        <taxon>Hexapoda</taxon>
        <taxon>Insecta</taxon>
        <taxon>Pterygota</taxon>
        <taxon>Neoptera</taxon>
        <taxon>Endopterygota</taxon>
        <taxon>Lepidoptera</taxon>
        <taxon>Glossata</taxon>
        <taxon>Ditrysia</taxon>
        <taxon>Yponomeutoidea</taxon>
        <taxon>Plutellidae</taxon>
        <taxon>Plutella</taxon>
    </lineage>
</organism>
<name>A0ABQ7R8G8_PLUXY</name>
<proteinExistence type="predicted"/>
<accession>A0ABQ7R8G8</accession>
<comment type="caution">
    <text evidence="1">The sequence shown here is derived from an EMBL/GenBank/DDBJ whole genome shotgun (WGS) entry which is preliminary data.</text>
</comment>
<keyword evidence="2" id="KW-1185">Reference proteome</keyword>
<protein>
    <submittedName>
        <fullName evidence="1">Uncharacterized protein</fullName>
    </submittedName>
</protein>
<dbReference type="Proteomes" id="UP000823941">
    <property type="component" value="Chromosome 1"/>
</dbReference>